<keyword evidence="7" id="KW-0472">Membrane</keyword>
<dbReference type="Pfam" id="PF00512">
    <property type="entry name" value="HisKA"/>
    <property type="match status" value="1"/>
</dbReference>
<evidence type="ECO:0000256" key="7">
    <source>
        <dbReference type="ARBA" id="ARBA00023136"/>
    </source>
</evidence>
<dbReference type="PROSITE" id="PS50011">
    <property type="entry name" value="PROTEIN_KINASE_DOM"/>
    <property type="match status" value="1"/>
</dbReference>
<dbReference type="GO" id="GO:0005524">
    <property type="term" value="F:ATP binding"/>
    <property type="evidence" value="ECO:0007669"/>
    <property type="project" value="InterPro"/>
</dbReference>
<evidence type="ECO:0000256" key="6">
    <source>
        <dbReference type="ARBA" id="ARBA00023012"/>
    </source>
</evidence>
<evidence type="ECO:0000313" key="10">
    <source>
        <dbReference type="EMBL" id="KYF71973.1"/>
    </source>
</evidence>
<dbReference type="InterPro" id="IPR003018">
    <property type="entry name" value="GAF"/>
</dbReference>
<dbReference type="InterPro" id="IPR029016">
    <property type="entry name" value="GAF-like_dom_sf"/>
</dbReference>
<dbReference type="PANTHER" id="PTHR43642">
    <property type="entry name" value="HYBRID SIGNAL TRANSDUCTION HISTIDINE KINASE G"/>
    <property type="match status" value="1"/>
</dbReference>
<dbReference type="InterPro" id="IPR011009">
    <property type="entry name" value="Kinase-like_dom_sf"/>
</dbReference>
<dbReference type="PANTHER" id="PTHR43642:SF1">
    <property type="entry name" value="HYBRID SIGNAL TRANSDUCTION HISTIDINE KINASE G"/>
    <property type="match status" value="1"/>
</dbReference>
<dbReference type="SMART" id="SM00388">
    <property type="entry name" value="HisKA"/>
    <property type="match status" value="1"/>
</dbReference>
<dbReference type="InterPro" id="IPR000719">
    <property type="entry name" value="Prot_kinase_dom"/>
</dbReference>
<dbReference type="Pfam" id="PF01590">
    <property type="entry name" value="GAF"/>
    <property type="match status" value="1"/>
</dbReference>
<evidence type="ECO:0000256" key="5">
    <source>
        <dbReference type="ARBA" id="ARBA00022777"/>
    </source>
</evidence>
<comment type="catalytic activity">
    <reaction evidence="1">
        <text>ATP + protein L-histidine = ADP + protein N-phospho-L-histidine.</text>
        <dbReference type="EC" id="2.7.13.3"/>
    </reaction>
</comment>
<dbReference type="InterPro" id="IPR004358">
    <property type="entry name" value="Sig_transdc_His_kin-like_C"/>
</dbReference>
<dbReference type="SUPFAM" id="SSF55874">
    <property type="entry name" value="ATPase domain of HSP90 chaperone/DNA topoisomerase II/histidine kinase"/>
    <property type="match status" value="1"/>
</dbReference>
<dbReference type="EMBL" id="JEMB01003487">
    <property type="protein sequence ID" value="KYF71973.1"/>
    <property type="molecule type" value="Genomic_DNA"/>
</dbReference>
<dbReference type="EC" id="2.7.13.3" evidence="2"/>
<dbReference type="SMART" id="SM00220">
    <property type="entry name" value="S_TKc"/>
    <property type="match status" value="1"/>
</dbReference>
<dbReference type="InterPro" id="IPR003661">
    <property type="entry name" value="HisK_dim/P_dom"/>
</dbReference>
<dbReference type="Pfam" id="PF13191">
    <property type="entry name" value="AAA_16"/>
    <property type="match status" value="1"/>
</dbReference>
<keyword evidence="3" id="KW-0597">Phosphoprotein</keyword>
<dbReference type="PRINTS" id="PR00344">
    <property type="entry name" value="BCTRLSENSOR"/>
</dbReference>
<dbReference type="InterPro" id="IPR036890">
    <property type="entry name" value="HATPase_C_sf"/>
</dbReference>
<keyword evidence="4" id="KW-0808">Transferase</keyword>
<evidence type="ECO:0000259" key="8">
    <source>
        <dbReference type="PROSITE" id="PS50011"/>
    </source>
</evidence>
<dbReference type="Gene3D" id="1.10.510.10">
    <property type="entry name" value="Transferase(Phosphotransferase) domain 1"/>
    <property type="match status" value="1"/>
</dbReference>
<accession>A0A150QVF5</accession>
<dbReference type="PROSITE" id="PS50109">
    <property type="entry name" value="HIS_KIN"/>
    <property type="match status" value="1"/>
</dbReference>
<dbReference type="Pfam" id="PF00069">
    <property type="entry name" value="Pkinase"/>
    <property type="match status" value="1"/>
</dbReference>
<dbReference type="SMART" id="SM00065">
    <property type="entry name" value="GAF"/>
    <property type="match status" value="1"/>
</dbReference>
<protein>
    <recommendedName>
        <fullName evidence="2">histidine kinase</fullName>
        <ecNumber evidence="2">2.7.13.3</ecNumber>
    </recommendedName>
</protein>
<feature type="domain" description="Protein kinase" evidence="8">
    <location>
        <begin position="1"/>
        <end position="260"/>
    </location>
</feature>
<dbReference type="InterPro" id="IPR041664">
    <property type="entry name" value="AAA_16"/>
</dbReference>
<dbReference type="Gene3D" id="3.40.50.300">
    <property type="entry name" value="P-loop containing nucleotide triphosphate hydrolases"/>
    <property type="match status" value="1"/>
</dbReference>
<reference evidence="10 11" key="1">
    <citation type="submission" date="2014-02" db="EMBL/GenBank/DDBJ databases">
        <title>The small core and large imbalanced accessory genome model reveals a collaborative survival strategy of Sorangium cellulosum strains in nature.</title>
        <authorList>
            <person name="Han K."/>
            <person name="Peng R."/>
            <person name="Blom J."/>
            <person name="Li Y.-Z."/>
        </authorList>
    </citation>
    <scope>NUCLEOTIDE SEQUENCE [LARGE SCALE GENOMIC DNA]</scope>
    <source>
        <strain evidence="10 11">So0011-07</strain>
    </source>
</reference>
<dbReference type="SUPFAM" id="SSF52540">
    <property type="entry name" value="P-loop containing nucleoside triphosphate hydrolases"/>
    <property type="match status" value="1"/>
</dbReference>
<comment type="caution">
    <text evidence="10">The sequence shown here is derived from an EMBL/GenBank/DDBJ whole genome shotgun (WGS) entry which is preliminary data.</text>
</comment>
<dbReference type="Gene3D" id="1.10.287.130">
    <property type="match status" value="1"/>
</dbReference>
<sequence>MTRVEATEVHRCGRFLLRRQTIAGRMVVEKSTRTSAPAQGAAALLLREHAFLRRLDVPGVARPLALEGPERAPALLLDDAGPEDLDRRLARGPLALNAFFDIAVALADTCARIHASGVVHRALAPSRVVLGAEGQVTLVHFVDAAELTSAPGAVEVELEKLKALPFMSPEQLGRTGRFIDARSDLYALGAIFYAMLIGAPPFQDLDPLALVHAHVARSPVPAHVVNPYVPVALSELVQRLLAKMPELRYQSAESLAEDLREAQRRWRSTGDVDPFELGRLDLARRLPLPERLFGRERELAVLHGALARASEGRTELALVTGEAGIGKTALVKALQRAVAEQGGRFIEGKFDLRAANVPYASLAEALRALAAAIRAEPEDSRAQLRDAASAPCRALTELCPELADLLAEAPELPAVHPMRAESRFLLAIQNFVRAVASQRPPLAIFLDDLQWTDAASLRVLRALAADPGSRHVLLIAAYRAREVGLAHRLHGILEELRQAQVPITRLPLGPLDAEAIVALLADALRCEPARAQPLAGLILAKTAGNPFFIRQLLRSLQEKRLLLFDASRSTWTWNLGRIERVGATDNVVQLMTESVRKLPDGAQELLQIAACIGKRAELGVVAALSGRSIDETIASLDQPLRDGLICPDGARAQGAELAVRFAHDRVQQAAYELVPEERRRQLHLDIGRFLEASSGDRAEGALFDAADHLNLGSALLDAEQQADLARLNHRAGLKARRAAAYGPALAYFRSGLRLLPENAARSCYGLWFSLHRDAAECAALTDQHAMARALVDEALRHATSIPEKVDLETIRIMSATITGEHELALGWGRDALRADFGVELPAADVDGAIAAQRSAIAGHLAARSPGSLVDLPRVTRPEERAYMKLLGEMVAPAWFADRKRLVLITSLGVHFALEHGNSSESILSYAGHAMLLAAEGELQGAQGFGRLAVELARRFEDHAQETIARYMYTEFVHPWVAPLASSAGPFRELIALGVSSGELRFAAYAHTGLVEHSFAAGVELDRVLVDLNDALAFSRQTGNKSTLLHQLAYRQTIRCLKGLTRSRSVADDAEFDEGAFLEAAQGERPAKCVYHTLRLQASYVYRNLAQATAHSDAAVPYMHFLGAYIPECQHALYTALTLLWRCDDADERERAALLARVADLQRVQRRWESGCPENFRPRRLLVDAEVARVERKFELAGARYDEAIDGAARAGFIHLEALGNELAGRFYHGLGRARIAALYLRAARQGFARWGASEKARALTDEFRLHGSCEEPEPVEERLPAVALDALSLLKAAETLSGEIVLDRLLEKLLGVCLEAAGAQRGALVLEEEGELFVRALGSVAAPVSIERTPLSRSCEIPRRVVEHTHGAREPLVLDDAACEPERDRDPHFAEGGSRSVLVLPIRRKEARLGVVYLENNLTTRAFTRDRVHVLELLSGQIAIALENARLYREAQHAVRIRDDFLSVASHELRTPVTSLRLGLQALIRRGDLASEERLGRALQRIDRQVQRLIRLVDDLLDVSQLHTGRLELHVEPVDLAEAVGEVLERLGGRIAQSGSPVSARAEPCVVGAWDRSKLEQVISNLLDNALKFGGGKPIEITVARNDGTAEFVVRDQGIGIPAERLPHVFERFERAVSSRHFGGLGLGLHVVKSIVEALGGVVRAESRPGEGSRFTVELPCEPTAATSCAAPAALGRARP</sequence>
<dbReference type="CDD" id="cd00082">
    <property type="entry name" value="HisKA"/>
    <property type="match status" value="1"/>
</dbReference>
<keyword evidence="5 10" id="KW-0418">Kinase</keyword>
<dbReference type="InterPro" id="IPR053159">
    <property type="entry name" value="Hybrid_Histidine_Kinase"/>
</dbReference>
<feature type="domain" description="Histidine kinase" evidence="9">
    <location>
        <begin position="1464"/>
        <end position="1679"/>
    </location>
</feature>
<dbReference type="Proteomes" id="UP000075635">
    <property type="component" value="Unassembled WGS sequence"/>
</dbReference>
<dbReference type="SUPFAM" id="SSF55781">
    <property type="entry name" value="GAF domain-like"/>
    <property type="match status" value="1"/>
</dbReference>
<dbReference type="InterPro" id="IPR027417">
    <property type="entry name" value="P-loop_NTPase"/>
</dbReference>
<name>A0A150QVF5_SORCE</name>
<dbReference type="SUPFAM" id="SSF56112">
    <property type="entry name" value="Protein kinase-like (PK-like)"/>
    <property type="match status" value="1"/>
</dbReference>
<dbReference type="FunFam" id="3.30.565.10:FF:000006">
    <property type="entry name" value="Sensor histidine kinase WalK"/>
    <property type="match status" value="1"/>
</dbReference>
<dbReference type="CDD" id="cd00075">
    <property type="entry name" value="HATPase"/>
    <property type="match status" value="1"/>
</dbReference>
<dbReference type="FunFam" id="1.10.287.130:FF:000001">
    <property type="entry name" value="Two-component sensor histidine kinase"/>
    <property type="match status" value="1"/>
</dbReference>
<keyword evidence="6" id="KW-0902">Two-component regulatory system</keyword>
<dbReference type="InterPro" id="IPR005467">
    <property type="entry name" value="His_kinase_dom"/>
</dbReference>
<dbReference type="InterPro" id="IPR003594">
    <property type="entry name" value="HATPase_dom"/>
</dbReference>
<evidence type="ECO:0000313" key="11">
    <source>
        <dbReference type="Proteomes" id="UP000075635"/>
    </source>
</evidence>
<evidence type="ECO:0000256" key="2">
    <source>
        <dbReference type="ARBA" id="ARBA00012438"/>
    </source>
</evidence>
<proteinExistence type="predicted"/>
<evidence type="ECO:0000259" key="9">
    <source>
        <dbReference type="PROSITE" id="PS50109"/>
    </source>
</evidence>
<evidence type="ECO:0000256" key="1">
    <source>
        <dbReference type="ARBA" id="ARBA00000085"/>
    </source>
</evidence>
<gene>
    <name evidence="10" type="ORF">BE17_24280</name>
</gene>
<dbReference type="Gene3D" id="3.30.565.10">
    <property type="entry name" value="Histidine kinase-like ATPase, C-terminal domain"/>
    <property type="match status" value="1"/>
</dbReference>
<dbReference type="GO" id="GO:0000155">
    <property type="term" value="F:phosphorelay sensor kinase activity"/>
    <property type="evidence" value="ECO:0007669"/>
    <property type="project" value="InterPro"/>
</dbReference>
<organism evidence="10 11">
    <name type="scientific">Sorangium cellulosum</name>
    <name type="common">Polyangium cellulosum</name>
    <dbReference type="NCBI Taxonomy" id="56"/>
    <lineage>
        <taxon>Bacteria</taxon>
        <taxon>Pseudomonadati</taxon>
        <taxon>Myxococcota</taxon>
        <taxon>Polyangia</taxon>
        <taxon>Polyangiales</taxon>
        <taxon>Polyangiaceae</taxon>
        <taxon>Sorangium</taxon>
    </lineage>
</organism>
<dbReference type="SMART" id="SM00387">
    <property type="entry name" value="HATPase_c"/>
    <property type="match status" value="1"/>
</dbReference>
<dbReference type="Gene3D" id="3.30.450.40">
    <property type="match status" value="1"/>
</dbReference>
<evidence type="ECO:0000256" key="3">
    <source>
        <dbReference type="ARBA" id="ARBA00022553"/>
    </source>
</evidence>
<evidence type="ECO:0000256" key="4">
    <source>
        <dbReference type="ARBA" id="ARBA00022679"/>
    </source>
</evidence>
<dbReference type="Pfam" id="PF02518">
    <property type="entry name" value="HATPase_c"/>
    <property type="match status" value="1"/>
</dbReference>